<name>A0A0G0DUX3_9BACT</name>
<feature type="transmembrane region" description="Helical" evidence="2">
    <location>
        <begin position="254"/>
        <end position="273"/>
    </location>
</feature>
<keyword evidence="2" id="KW-0472">Membrane</keyword>
<dbReference type="Gene3D" id="2.60.40.10">
    <property type="entry name" value="Immunoglobulins"/>
    <property type="match status" value="1"/>
</dbReference>
<evidence type="ECO:0000256" key="2">
    <source>
        <dbReference type="SAM" id="Phobius"/>
    </source>
</evidence>
<evidence type="ECO:0008006" key="6">
    <source>
        <dbReference type="Google" id="ProtNLM"/>
    </source>
</evidence>
<sequence length="376" mass="41484">MKQLPILVTTLLTFSLLITPVMATTDTSVSDVVGNNNTVATNSTSQTSSAEIDNEIQLDMPIQTDNPSTIITFVNPAKDKSSIQLEIDSKGFSNITSPYTFSALSIGKHTLEFKYKDENDTTQIYDTSIIIIPRAPILGAPVIGTEDVTIAGTGLANSEVIVILSSGSSVFTENATIDDEGRWSINFKKTDLTKDIYSLNAYTRRYGYASNLSETIKFTLDSHSSSFNSNISAFSLSNITLESITNWAISNQTYLITGASCLLLGIMFGILFVSTRKKKIVQKAEKKVAEEFVKIDPKEKDVTLREKLMGMAKPTIPSPEKKRDDKDGREDKAEEKTEETVINKIDFLKDFKNFDPDNTKGEEKKSTVEVSLTSKK</sequence>
<organism evidence="4 5">
    <name type="scientific">candidate division WS6 bacterium GW2011_GWC1_36_11</name>
    <dbReference type="NCBI Taxonomy" id="1619090"/>
    <lineage>
        <taxon>Bacteria</taxon>
        <taxon>Candidatus Dojkabacteria</taxon>
    </lineage>
</organism>
<keyword evidence="2" id="KW-0812">Transmembrane</keyword>
<dbReference type="AlphaFoldDB" id="A0A0G0DUX3"/>
<keyword evidence="3" id="KW-0732">Signal</keyword>
<dbReference type="InterPro" id="IPR013783">
    <property type="entry name" value="Ig-like_fold"/>
</dbReference>
<gene>
    <name evidence="4" type="ORF">UR96_C0005G0010</name>
</gene>
<accession>A0A0G0DUX3</accession>
<feature type="compositionally biased region" description="Basic and acidic residues" evidence="1">
    <location>
        <begin position="354"/>
        <end position="367"/>
    </location>
</feature>
<proteinExistence type="predicted"/>
<evidence type="ECO:0000313" key="5">
    <source>
        <dbReference type="Proteomes" id="UP000034140"/>
    </source>
</evidence>
<reference evidence="4 5" key="1">
    <citation type="journal article" date="2015" name="Nature">
        <title>rRNA introns, odd ribosomes, and small enigmatic genomes across a large radiation of phyla.</title>
        <authorList>
            <person name="Brown C.T."/>
            <person name="Hug L.A."/>
            <person name="Thomas B.C."/>
            <person name="Sharon I."/>
            <person name="Castelle C.J."/>
            <person name="Singh A."/>
            <person name="Wilkins M.J."/>
            <person name="Williams K.H."/>
            <person name="Banfield J.F."/>
        </authorList>
    </citation>
    <scope>NUCLEOTIDE SEQUENCE [LARGE SCALE GENOMIC DNA]</scope>
</reference>
<dbReference type="EMBL" id="LBRE01000005">
    <property type="protein sequence ID" value="KKP92771.1"/>
    <property type="molecule type" value="Genomic_DNA"/>
</dbReference>
<evidence type="ECO:0000256" key="3">
    <source>
        <dbReference type="SAM" id="SignalP"/>
    </source>
</evidence>
<dbReference type="Proteomes" id="UP000034140">
    <property type="component" value="Unassembled WGS sequence"/>
</dbReference>
<feature type="region of interest" description="Disordered" evidence="1">
    <location>
        <begin position="354"/>
        <end position="376"/>
    </location>
</feature>
<evidence type="ECO:0000256" key="1">
    <source>
        <dbReference type="SAM" id="MobiDB-lite"/>
    </source>
</evidence>
<feature type="compositionally biased region" description="Basic and acidic residues" evidence="1">
    <location>
        <begin position="319"/>
        <end position="338"/>
    </location>
</feature>
<feature type="signal peptide" evidence="3">
    <location>
        <begin position="1"/>
        <end position="23"/>
    </location>
</feature>
<keyword evidence="2" id="KW-1133">Transmembrane helix</keyword>
<evidence type="ECO:0000313" key="4">
    <source>
        <dbReference type="EMBL" id="KKP92771.1"/>
    </source>
</evidence>
<protein>
    <recommendedName>
        <fullName evidence="6">Bacterial Ig-like domain-containing protein</fullName>
    </recommendedName>
</protein>
<feature type="region of interest" description="Disordered" evidence="1">
    <location>
        <begin position="309"/>
        <end position="338"/>
    </location>
</feature>
<comment type="caution">
    <text evidence="4">The sequence shown here is derived from an EMBL/GenBank/DDBJ whole genome shotgun (WGS) entry which is preliminary data.</text>
</comment>
<feature type="chain" id="PRO_5002531683" description="Bacterial Ig-like domain-containing protein" evidence="3">
    <location>
        <begin position="24"/>
        <end position="376"/>
    </location>
</feature>